<protein>
    <submittedName>
        <fullName evidence="10">Chemotaxis protein MotB</fullName>
    </submittedName>
</protein>
<dbReference type="InterPro" id="IPR006665">
    <property type="entry name" value="OmpA-like"/>
</dbReference>
<dbReference type="GO" id="GO:0005886">
    <property type="term" value="C:plasma membrane"/>
    <property type="evidence" value="ECO:0007669"/>
    <property type="project" value="UniProtKB-SubCell"/>
</dbReference>
<dbReference type="RefSeq" id="WP_078716488.1">
    <property type="nucleotide sequence ID" value="NZ_FUYC01000003.1"/>
</dbReference>
<dbReference type="STRING" id="1121449.SAMN02745704_00899"/>
<reference evidence="10 11" key="1">
    <citation type="submission" date="2017-02" db="EMBL/GenBank/DDBJ databases">
        <authorList>
            <person name="Peterson S.W."/>
        </authorList>
    </citation>
    <scope>NUCLEOTIDE SEQUENCE [LARGE SCALE GENOMIC DNA]</scope>
    <source>
        <strain evidence="10 11">DSM 16080</strain>
    </source>
</reference>
<keyword evidence="6 7" id="KW-0472">Membrane</keyword>
<evidence type="ECO:0000313" key="11">
    <source>
        <dbReference type="Proteomes" id="UP000190027"/>
    </source>
</evidence>
<dbReference type="SUPFAM" id="SSF103088">
    <property type="entry name" value="OmpA-like"/>
    <property type="match status" value="1"/>
</dbReference>
<dbReference type="EMBL" id="FUYC01000003">
    <property type="protein sequence ID" value="SKA76913.1"/>
    <property type="molecule type" value="Genomic_DNA"/>
</dbReference>
<accession>A0A1T4WHX1</accession>
<evidence type="ECO:0000256" key="2">
    <source>
        <dbReference type="ARBA" id="ARBA00008914"/>
    </source>
</evidence>
<keyword evidence="3" id="KW-1003">Cell membrane</keyword>
<feature type="domain" description="OmpA-like" evidence="9">
    <location>
        <begin position="118"/>
        <end position="236"/>
    </location>
</feature>
<dbReference type="AlphaFoldDB" id="A0A1T4WHX1"/>
<feature type="transmembrane region" description="Helical" evidence="8">
    <location>
        <begin position="34"/>
        <end position="53"/>
    </location>
</feature>
<gene>
    <name evidence="10" type="ORF">SAMN02745704_00899</name>
</gene>
<evidence type="ECO:0000256" key="5">
    <source>
        <dbReference type="ARBA" id="ARBA00022989"/>
    </source>
</evidence>
<keyword evidence="5 8" id="KW-1133">Transmembrane helix</keyword>
<comment type="similarity">
    <text evidence="2">Belongs to the MotB family.</text>
</comment>
<dbReference type="Pfam" id="PF13677">
    <property type="entry name" value="MotB_plug"/>
    <property type="match status" value="1"/>
</dbReference>
<proteinExistence type="inferred from homology"/>
<evidence type="ECO:0000256" key="3">
    <source>
        <dbReference type="ARBA" id="ARBA00022475"/>
    </source>
</evidence>
<comment type="subcellular location">
    <subcellularLocation>
        <location evidence="1">Cell membrane</location>
        <topology evidence="1">Single-pass membrane protein</topology>
    </subcellularLocation>
</comment>
<dbReference type="OrthoDB" id="9783110at2"/>
<evidence type="ECO:0000256" key="8">
    <source>
        <dbReference type="SAM" id="Phobius"/>
    </source>
</evidence>
<keyword evidence="11" id="KW-1185">Reference proteome</keyword>
<dbReference type="PANTHER" id="PTHR30329:SF21">
    <property type="entry name" value="LIPOPROTEIN YIAD-RELATED"/>
    <property type="match status" value="1"/>
</dbReference>
<organism evidence="10 11">
    <name type="scientific">Paucidesulfovibrio gracilis DSM 16080</name>
    <dbReference type="NCBI Taxonomy" id="1121449"/>
    <lineage>
        <taxon>Bacteria</taxon>
        <taxon>Pseudomonadati</taxon>
        <taxon>Thermodesulfobacteriota</taxon>
        <taxon>Desulfovibrionia</taxon>
        <taxon>Desulfovibrionales</taxon>
        <taxon>Desulfovibrionaceae</taxon>
        <taxon>Paucidesulfovibrio</taxon>
    </lineage>
</organism>
<keyword evidence="4 8" id="KW-0812">Transmembrane</keyword>
<dbReference type="Pfam" id="PF00691">
    <property type="entry name" value="OmpA"/>
    <property type="match status" value="1"/>
</dbReference>
<evidence type="ECO:0000256" key="7">
    <source>
        <dbReference type="PROSITE-ProRule" id="PRU00473"/>
    </source>
</evidence>
<dbReference type="Gene3D" id="3.30.1330.60">
    <property type="entry name" value="OmpA-like domain"/>
    <property type="match status" value="1"/>
</dbReference>
<evidence type="ECO:0000313" key="10">
    <source>
        <dbReference type="EMBL" id="SKA76913.1"/>
    </source>
</evidence>
<dbReference type="CDD" id="cd07185">
    <property type="entry name" value="OmpA_C-like"/>
    <property type="match status" value="1"/>
</dbReference>
<dbReference type="PROSITE" id="PS51123">
    <property type="entry name" value="OMPA_2"/>
    <property type="match status" value="1"/>
</dbReference>
<dbReference type="InterPro" id="IPR025713">
    <property type="entry name" value="MotB-like_N_dom"/>
</dbReference>
<evidence type="ECO:0000256" key="1">
    <source>
        <dbReference type="ARBA" id="ARBA00004162"/>
    </source>
</evidence>
<evidence type="ECO:0000259" key="9">
    <source>
        <dbReference type="PROSITE" id="PS51123"/>
    </source>
</evidence>
<sequence length="236" mass="25930">MQSEWNTLIGSEVGTTKGGIPFSYQQEDAGHWSVPWADLMMVMFVLFVVLYVFSVRHENVVVLFSDRSVPGEVRVPVSELDVAIGRMARNVHEQGMPQTGPSVYYKSKDTGVSVVREKRAVRVTLRGELFFESGSAALRQEAQEYLAEVADVVRITQGNVDVIGYADSSESSGVEGFQLTSARAAEVVRWFVEGAGVAAKRFTVVGRSDHAPELPTLSQGHETANRRVEIVIHTDA</sequence>
<dbReference type="PANTHER" id="PTHR30329">
    <property type="entry name" value="STATOR ELEMENT OF FLAGELLAR MOTOR COMPLEX"/>
    <property type="match status" value="1"/>
</dbReference>
<dbReference type="InterPro" id="IPR036737">
    <property type="entry name" value="OmpA-like_sf"/>
</dbReference>
<dbReference type="InterPro" id="IPR050330">
    <property type="entry name" value="Bact_OuterMem_StrucFunc"/>
</dbReference>
<dbReference type="Proteomes" id="UP000190027">
    <property type="component" value="Unassembled WGS sequence"/>
</dbReference>
<name>A0A1T4WHX1_9BACT</name>
<evidence type="ECO:0000256" key="6">
    <source>
        <dbReference type="ARBA" id="ARBA00023136"/>
    </source>
</evidence>
<evidence type="ECO:0000256" key="4">
    <source>
        <dbReference type="ARBA" id="ARBA00022692"/>
    </source>
</evidence>